<evidence type="ECO:0000313" key="1">
    <source>
        <dbReference type="EMBL" id="SVB47373.1"/>
    </source>
</evidence>
<sequence length="25" mass="2966">MIPEWTCDQKTTWSDIVTYNDQFSG</sequence>
<dbReference type="EMBL" id="UINC01043395">
    <property type="protein sequence ID" value="SVB47373.1"/>
    <property type="molecule type" value="Genomic_DNA"/>
</dbReference>
<name>A0A382EBP8_9ZZZZ</name>
<accession>A0A382EBP8</accession>
<organism evidence="1">
    <name type="scientific">marine metagenome</name>
    <dbReference type="NCBI Taxonomy" id="408172"/>
    <lineage>
        <taxon>unclassified sequences</taxon>
        <taxon>metagenomes</taxon>
        <taxon>ecological metagenomes</taxon>
    </lineage>
</organism>
<proteinExistence type="predicted"/>
<protein>
    <submittedName>
        <fullName evidence="1">Uncharacterized protein</fullName>
    </submittedName>
</protein>
<gene>
    <name evidence="1" type="ORF">METZ01_LOCUS200227</name>
</gene>
<dbReference type="AlphaFoldDB" id="A0A382EBP8"/>
<reference evidence="1" key="1">
    <citation type="submission" date="2018-05" db="EMBL/GenBank/DDBJ databases">
        <authorList>
            <person name="Lanie J.A."/>
            <person name="Ng W.-L."/>
            <person name="Kazmierczak K.M."/>
            <person name="Andrzejewski T.M."/>
            <person name="Davidsen T.M."/>
            <person name="Wayne K.J."/>
            <person name="Tettelin H."/>
            <person name="Glass J.I."/>
            <person name="Rusch D."/>
            <person name="Podicherti R."/>
            <person name="Tsui H.-C.T."/>
            <person name="Winkler M.E."/>
        </authorList>
    </citation>
    <scope>NUCLEOTIDE SEQUENCE</scope>
</reference>